<evidence type="ECO:0000256" key="3">
    <source>
        <dbReference type="ARBA" id="ARBA00010280"/>
    </source>
</evidence>
<reference evidence="19" key="1">
    <citation type="journal article" date="2014" name="Sci. Data">
        <title>Genomes of diverse isolates of the marine cyanobacterium Prochlorococcus.</title>
        <authorList>
            <person name="Biller S."/>
            <person name="Berube P."/>
            <person name="Thompson J."/>
            <person name="Kelly L."/>
            <person name="Roggensack S."/>
            <person name="Awad L."/>
            <person name="Roache-Johnson K."/>
            <person name="Ding H."/>
            <person name="Giovannoni S.J."/>
            <person name="Moore L.R."/>
            <person name="Chisholm S.W."/>
        </authorList>
    </citation>
    <scope>NUCLEOTIDE SEQUENCE [LARGE SCALE GENOMIC DNA]</scope>
    <source>
        <strain evidence="19">GP2</strain>
    </source>
</reference>
<dbReference type="CDD" id="cd02196">
    <property type="entry name" value="PurM"/>
    <property type="match status" value="1"/>
</dbReference>
<dbReference type="EC" id="6.3.3.1" evidence="4 15"/>
<evidence type="ECO:0000313" key="18">
    <source>
        <dbReference type="EMBL" id="KGF85651.1"/>
    </source>
</evidence>
<comment type="caution">
    <text evidence="18">The sequence shown here is derived from an EMBL/GenBank/DDBJ whole genome shotgun (WGS) entry which is preliminary data.</text>
</comment>
<keyword evidence="6 15" id="KW-0963">Cytoplasm</keyword>
<dbReference type="AlphaFoldDB" id="A0A0A1ZAU1"/>
<comment type="similarity">
    <text evidence="3 15">Belongs to the AIR synthase family.</text>
</comment>
<dbReference type="UniPathway" id="UPA00074">
    <property type="reaction ID" value="UER00129"/>
</dbReference>
<keyword evidence="7 15" id="KW-0436">Ligase</keyword>
<dbReference type="FunFam" id="3.30.1330.10:FF:000001">
    <property type="entry name" value="Phosphoribosylformylglycinamidine cyclo-ligase"/>
    <property type="match status" value="1"/>
</dbReference>
<dbReference type="InterPro" id="IPR016188">
    <property type="entry name" value="PurM-like_N"/>
</dbReference>
<evidence type="ECO:0000256" key="4">
    <source>
        <dbReference type="ARBA" id="ARBA00013047"/>
    </source>
</evidence>
<dbReference type="HAMAP" id="MF_00741">
    <property type="entry name" value="AIRS"/>
    <property type="match status" value="1"/>
</dbReference>
<evidence type="ECO:0000256" key="15">
    <source>
        <dbReference type="HAMAP-Rule" id="MF_00741"/>
    </source>
</evidence>
<dbReference type="Gene3D" id="3.90.650.10">
    <property type="entry name" value="PurM-like C-terminal domain"/>
    <property type="match status" value="1"/>
</dbReference>
<comment type="catalytic activity">
    <reaction evidence="14 15">
        <text>2-formamido-N(1)-(5-O-phospho-beta-D-ribosyl)acetamidine + ATP = 5-amino-1-(5-phospho-beta-D-ribosyl)imidazole + ADP + phosphate + H(+)</text>
        <dbReference type="Rhea" id="RHEA:23032"/>
        <dbReference type="ChEBI" id="CHEBI:15378"/>
        <dbReference type="ChEBI" id="CHEBI:30616"/>
        <dbReference type="ChEBI" id="CHEBI:43474"/>
        <dbReference type="ChEBI" id="CHEBI:137981"/>
        <dbReference type="ChEBI" id="CHEBI:147287"/>
        <dbReference type="ChEBI" id="CHEBI:456216"/>
        <dbReference type="EC" id="6.3.3.1"/>
    </reaction>
</comment>
<dbReference type="GO" id="GO:0005524">
    <property type="term" value="F:ATP binding"/>
    <property type="evidence" value="ECO:0007669"/>
    <property type="project" value="UniProtKB-KW"/>
</dbReference>
<dbReference type="PANTHER" id="PTHR10520:SF12">
    <property type="entry name" value="TRIFUNCTIONAL PURINE BIOSYNTHETIC PROTEIN ADENOSINE-3"/>
    <property type="match status" value="1"/>
</dbReference>
<dbReference type="Pfam" id="PF02769">
    <property type="entry name" value="AIRS_C"/>
    <property type="match status" value="1"/>
</dbReference>
<dbReference type="NCBIfam" id="TIGR00878">
    <property type="entry name" value="purM"/>
    <property type="match status" value="1"/>
</dbReference>
<proteinExistence type="inferred from homology"/>
<feature type="domain" description="PurM-like C-terminal" evidence="17">
    <location>
        <begin position="172"/>
        <end position="337"/>
    </location>
</feature>
<dbReference type="GO" id="GO:0006189">
    <property type="term" value="P:'de novo' IMP biosynthetic process"/>
    <property type="evidence" value="ECO:0007669"/>
    <property type="project" value="UniProtKB-UniRule"/>
</dbReference>
<dbReference type="Gene3D" id="3.30.1330.10">
    <property type="entry name" value="PurM-like, N-terminal domain"/>
    <property type="match status" value="1"/>
</dbReference>
<dbReference type="eggNOG" id="COG0150">
    <property type="taxonomic scope" value="Bacteria"/>
</dbReference>
<evidence type="ECO:0000256" key="6">
    <source>
        <dbReference type="ARBA" id="ARBA00022490"/>
    </source>
</evidence>
<dbReference type="PANTHER" id="PTHR10520">
    <property type="entry name" value="TRIFUNCTIONAL PURINE BIOSYNTHETIC PROTEIN ADENOSINE-3-RELATED"/>
    <property type="match status" value="1"/>
</dbReference>
<evidence type="ECO:0000256" key="8">
    <source>
        <dbReference type="ARBA" id="ARBA00022741"/>
    </source>
</evidence>
<dbReference type="InterPro" id="IPR010918">
    <property type="entry name" value="PurM-like_C_dom"/>
</dbReference>
<comment type="subcellular location">
    <subcellularLocation>
        <location evidence="1 15">Cytoplasm</location>
    </subcellularLocation>
</comment>
<name>A0A0A1ZAU1_PROMR</name>
<dbReference type="EMBL" id="JNAH01000008">
    <property type="protein sequence ID" value="KGF85651.1"/>
    <property type="molecule type" value="Genomic_DNA"/>
</dbReference>
<evidence type="ECO:0000256" key="7">
    <source>
        <dbReference type="ARBA" id="ARBA00022598"/>
    </source>
</evidence>
<comment type="pathway">
    <text evidence="2 15">Purine metabolism; IMP biosynthesis via de novo pathway; 5-amino-1-(5-phospho-D-ribosyl)imidazole from N(2)-formyl-N(1)-(5-phospho-D-ribosyl)glycinamide: step 2/2.</text>
</comment>
<keyword evidence="8 15" id="KW-0547">Nucleotide-binding</keyword>
<dbReference type="FunFam" id="3.90.650.10:FF:000011">
    <property type="entry name" value="Phosphoribosylformylglycinamidine cyclo-ligase"/>
    <property type="match status" value="1"/>
</dbReference>
<dbReference type="SUPFAM" id="SSF55326">
    <property type="entry name" value="PurM N-terminal domain-like"/>
    <property type="match status" value="1"/>
</dbReference>
<dbReference type="Pfam" id="PF00586">
    <property type="entry name" value="AIRS"/>
    <property type="match status" value="1"/>
</dbReference>
<evidence type="ECO:0000256" key="2">
    <source>
        <dbReference type="ARBA" id="ARBA00004686"/>
    </source>
</evidence>
<protein>
    <recommendedName>
        <fullName evidence="5 15">Phosphoribosylformylglycinamidine cyclo-ligase</fullName>
        <ecNumber evidence="4 15">6.3.3.1</ecNumber>
    </recommendedName>
    <alternativeName>
        <fullName evidence="12 15">AIR synthase</fullName>
    </alternativeName>
    <alternativeName>
        <fullName evidence="13 15">AIRS</fullName>
    </alternativeName>
    <alternativeName>
        <fullName evidence="11 15">Phosphoribosyl-aminoimidazole synthetase</fullName>
    </alternativeName>
</protein>
<keyword evidence="9 15" id="KW-0658">Purine biosynthesis</keyword>
<evidence type="ECO:0000256" key="9">
    <source>
        <dbReference type="ARBA" id="ARBA00022755"/>
    </source>
</evidence>
<evidence type="ECO:0000256" key="1">
    <source>
        <dbReference type="ARBA" id="ARBA00004496"/>
    </source>
</evidence>
<feature type="domain" description="PurM-like N-terminal" evidence="16">
    <location>
        <begin position="54"/>
        <end position="159"/>
    </location>
</feature>
<dbReference type="InterPro" id="IPR036921">
    <property type="entry name" value="PurM-like_N_sf"/>
</dbReference>
<evidence type="ECO:0000256" key="11">
    <source>
        <dbReference type="ARBA" id="ARBA00031908"/>
    </source>
</evidence>
<evidence type="ECO:0000256" key="10">
    <source>
        <dbReference type="ARBA" id="ARBA00022840"/>
    </source>
</evidence>
<evidence type="ECO:0000256" key="14">
    <source>
        <dbReference type="ARBA" id="ARBA00049057"/>
    </source>
</evidence>
<dbReference type="RefSeq" id="WP_032525100.1">
    <property type="nucleotide sequence ID" value="NZ_CP138934.1"/>
</dbReference>
<evidence type="ECO:0000313" key="19">
    <source>
        <dbReference type="Proteomes" id="UP000030598"/>
    </source>
</evidence>
<evidence type="ECO:0000256" key="13">
    <source>
        <dbReference type="ARBA" id="ARBA00033093"/>
    </source>
</evidence>
<organism evidence="18 19">
    <name type="scientific">Prochlorococcus marinus str. GP2</name>
    <dbReference type="NCBI Taxonomy" id="59925"/>
    <lineage>
        <taxon>Bacteria</taxon>
        <taxon>Bacillati</taxon>
        <taxon>Cyanobacteriota</taxon>
        <taxon>Cyanophyceae</taxon>
        <taxon>Synechococcales</taxon>
        <taxon>Prochlorococcaceae</taxon>
        <taxon>Prochlorococcus</taxon>
    </lineage>
</organism>
<dbReference type="STRING" id="59925.EU91_1754"/>
<dbReference type="Proteomes" id="UP000030598">
    <property type="component" value="Unassembled WGS sequence"/>
</dbReference>
<dbReference type="SUPFAM" id="SSF56042">
    <property type="entry name" value="PurM C-terminal domain-like"/>
    <property type="match status" value="1"/>
</dbReference>
<dbReference type="GO" id="GO:0004641">
    <property type="term" value="F:phosphoribosylformylglycinamidine cyclo-ligase activity"/>
    <property type="evidence" value="ECO:0007669"/>
    <property type="project" value="UniProtKB-UniRule"/>
</dbReference>
<dbReference type="GO" id="GO:0046084">
    <property type="term" value="P:adenine biosynthetic process"/>
    <property type="evidence" value="ECO:0007669"/>
    <property type="project" value="TreeGrafter"/>
</dbReference>
<accession>A0A0A1ZAU1</accession>
<dbReference type="InterPro" id="IPR036676">
    <property type="entry name" value="PurM-like_C_sf"/>
</dbReference>
<evidence type="ECO:0000256" key="5">
    <source>
        <dbReference type="ARBA" id="ARBA00020367"/>
    </source>
</evidence>
<dbReference type="OrthoDB" id="9802507at2"/>
<dbReference type="InterPro" id="IPR004733">
    <property type="entry name" value="PurM_cligase"/>
</dbReference>
<evidence type="ECO:0000259" key="17">
    <source>
        <dbReference type="Pfam" id="PF02769"/>
    </source>
</evidence>
<dbReference type="GO" id="GO:0004637">
    <property type="term" value="F:phosphoribosylamine-glycine ligase activity"/>
    <property type="evidence" value="ECO:0007669"/>
    <property type="project" value="TreeGrafter"/>
</dbReference>
<dbReference type="GO" id="GO:0005829">
    <property type="term" value="C:cytosol"/>
    <property type="evidence" value="ECO:0007669"/>
    <property type="project" value="TreeGrafter"/>
</dbReference>
<sequence>MDYKTSGVDIEAGREFVSEIQQAVEGTHTSNVIEGIGGFGGLFRIPIDSFKKPVLVSGTDGVGTKLELAQSKNFHFEVGIDLVAMCMNDIITSGAKPLFFLDYIATGKLDKKQLLRVVQGISHGCGENNCSLLGGETAEMPGFYSKNKYDLAGFCVGIVDEDKLINGKKVSENDLIIALKSNGVHSNGFSLVRKIIQNNNQIDKEFEKFSHLNFYNELLKPTKIYNNVINQMLSENIEIKAMSHITGGGIPENLPRCMPSDFIPYINTSSWEIPTLFKFLKEKGSIPEKDFWNTFNLGVGFCLIIDKQFKDAILSICKDHKIDSWEIGKIVRKNDSKISKFLPEILT</sequence>
<evidence type="ECO:0000256" key="12">
    <source>
        <dbReference type="ARBA" id="ARBA00032931"/>
    </source>
</evidence>
<keyword evidence="10 15" id="KW-0067">ATP-binding</keyword>
<evidence type="ECO:0000259" key="16">
    <source>
        <dbReference type="Pfam" id="PF00586"/>
    </source>
</evidence>
<gene>
    <name evidence="15" type="primary">purM</name>
    <name evidence="18" type="ORF">EU91_1754</name>
</gene>